<evidence type="ECO:0000313" key="2">
    <source>
        <dbReference type="Proteomes" id="UP000315700"/>
    </source>
</evidence>
<accession>A0A517SHC8</accession>
<name>A0A517SHC8_9PLAN</name>
<dbReference type="GO" id="GO:0004519">
    <property type="term" value="F:endonuclease activity"/>
    <property type="evidence" value="ECO:0007669"/>
    <property type="project" value="InterPro"/>
</dbReference>
<keyword evidence="2" id="KW-1185">Reference proteome</keyword>
<evidence type="ECO:0008006" key="3">
    <source>
        <dbReference type="Google" id="ProtNLM"/>
    </source>
</evidence>
<dbReference type="AlphaFoldDB" id="A0A517SHC8"/>
<dbReference type="Proteomes" id="UP000315700">
    <property type="component" value="Chromosome"/>
</dbReference>
<reference evidence="1 2" key="1">
    <citation type="submission" date="2019-02" db="EMBL/GenBank/DDBJ databases">
        <title>Deep-cultivation of Planctomycetes and their phenomic and genomic characterization uncovers novel biology.</title>
        <authorList>
            <person name="Wiegand S."/>
            <person name="Jogler M."/>
            <person name="Boedeker C."/>
            <person name="Pinto D."/>
            <person name="Vollmers J."/>
            <person name="Rivas-Marin E."/>
            <person name="Kohn T."/>
            <person name="Peeters S.H."/>
            <person name="Heuer A."/>
            <person name="Rast P."/>
            <person name="Oberbeckmann S."/>
            <person name="Bunk B."/>
            <person name="Jeske O."/>
            <person name="Meyerdierks A."/>
            <person name="Storesund J.E."/>
            <person name="Kallscheuer N."/>
            <person name="Luecker S."/>
            <person name="Lage O.M."/>
            <person name="Pohl T."/>
            <person name="Merkel B.J."/>
            <person name="Hornburger P."/>
            <person name="Mueller R.-W."/>
            <person name="Bruemmer F."/>
            <person name="Labrenz M."/>
            <person name="Spormann A.M."/>
            <person name="Op den Camp H."/>
            <person name="Overmann J."/>
            <person name="Amann R."/>
            <person name="Jetten M.S.M."/>
            <person name="Mascher T."/>
            <person name="Medema M.H."/>
            <person name="Devos D.P."/>
            <person name="Kaster A.-K."/>
            <person name="Ovreas L."/>
            <person name="Rohde M."/>
            <person name="Galperin M.Y."/>
            <person name="Jogler C."/>
        </authorList>
    </citation>
    <scope>NUCLEOTIDE SEQUENCE [LARGE SCALE GENOMIC DNA]</scope>
    <source>
        <strain evidence="1 2">Pan44</strain>
    </source>
</reference>
<evidence type="ECO:0000313" key="1">
    <source>
        <dbReference type="EMBL" id="QDT55497.1"/>
    </source>
</evidence>
<dbReference type="SUPFAM" id="SSF54060">
    <property type="entry name" value="His-Me finger endonucleases"/>
    <property type="match status" value="1"/>
</dbReference>
<protein>
    <recommendedName>
        <fullName evidence="3">HNH nuclease domain-containing protein</fullName>
    </recommendedName>
</protein>
<organism evidence="1 2">
    <name type="scientific">Caulifigura coniformis</name>
    <dbReference type="NCBI Taxonomy" id="2527983"/>
    <lineage>
        <taxon>Bacteria</taxon>
        <taxon>Pseudomonadati</taxon>
        <taxon>Planctomycetota</taxon>
        <taxon>Planctomycetia</taxon>
        <taxon>Planctomycetales</taxon>
        <taxon>Planctomycetaceae</taxon>
        <taxon>Caulifigura</taxon>
    </lineage>
</organism>
<gene>
    <name evidence="1" type="ORF">Pan44_35410</name>
</gene>
<dbReference type="Gene3D" id="3.90.75.10">
    <property type="entry name" value="Homing Intron 3 (I-ppo) Encoded Endonuclease, Chain A"/>
    <property type="match status" value="1"/>
</dbReference>
<proteinExistence type="predicted"/>
<dbReference type="InParanoid" id="A0A517SHC8"/>
<sequence length="97" mass="10506">MLTTEQKTHFWARVDKSGGGGARACWKWMGATRADGFGVLRLAGRLTYPHRVAFYLSGGKSRTSHVTHTCGNHACCNPKHLTTRPGSGKLIPVPGTK</sequence>
<dbReference type="KEGG" id="ccos:Pan44_35410"/>
<dbReference type="EMBL" id="CP036271">
    <property type="protein sequence ID" value="QDT55497.1"/>
    <property type="molecule type" value="Genomic_DNA"/>
</dbReference>
<dbReference type="InterPro" id="IPR044930">
    <property type="entry name" value="Homing_endonuclease_His-Me"/>
</dbReference>
<dbReference type="InterPro" id="IPR044925">
    <property type="entry name" value="His-Me_finger_sf"/>
</dbReference>